<dbReference type="AlphaFoldDB" id="A0A378JPK0"/>
<organism evidence="2 3">
    <name type="scientific">Legionella beliardensis</name>
    <dbReference type="NCBI Taxonomy" id="91822"/>
    <lineage>
        <taxon>Bacteria</taxon>
        <taxon>Pseudomonadati</taxon>
        <taxon>Pseudomonadota</taxon>
        <taxon>Gammaproteobacteria</taxon>
        <taxon>Legionellales</taxon>
        <taxon>Legionellaceae</taxon>
        <taxon>Legionella</taxon>
    </lineage>
</organism>
<evidence type="ECO:0000256" key="1">
    <source>
        <dbReference type="ARBA" id="ARBA00023284"/>
    </source>
</evidence>
<keyword evidence="1" id="KW-0676">Redox-active center</keyword>
<protein>
    <submittedName>
        <fullName evidence="2">Conjugative transfer protein</fullName>
    </submittedName>
</protein>
<dbReference type="OrthoDB" id="5559625at2"/>
<dbReference type="SUPFAM" id="SSF52833">
    <property type="entry name" value="Thioredoxin-like"/>
    <property type="match status" value="1"/>
</dbReference>
<dbReference type="PROSITE" id="PS00194">
    <property type="entry name" value="THIOREDOXIN_1"/>
    <property type="match status" value="1"/>
</dbReference>
<reference evidence="2 3" key="1">
    <citation type="submission" date="2018-06" db="EMBL/GenBank/DDBJ databases">
        <authorList>
            <consortium name="Pathogen Informatics"/>
            <person name="Doyle S."/>
        </authorList>
    </citation>
    <scope>NUCLEOTIDE SEQUENCE [LARGE SCALE GENOMIC DNA]</scope>
    <source>
        <strain evidence="2 3">NCTC13315</strain>
    </source>
</reference>
<dbReference type="RefSeq" id="WP_115304298.1">
    <property type="nucleotide sequence ID" value="NZ_CAAAHO010000013.1"/>
</dbReference>
<dbReference type="InterPro" id="IPR039555">
    <property type="entry name" value="TraF/TrbB"/>
</dbReference>
<dbReference type="InterPro" id="IPR036249">
    <property type="entry name" value="Thioredoxin-like_sf"/>
</dbReference>
<dbReference type="EMBL" id="UGNV01000005">
    <property type="protein sequence ID" value="STX55685.1"/>
    <property type="molecule type" value="Genomic_DNA"/>
</dbReference>
<dbReference type="NCBIfam" id="TIGR02738">
    <property type="entry name" value="TrbB"/>
    <property type="match status" value="1"/>
</dbReference>
<dbReference type="Proteomes" id="UP000254968">
    <property type="component" value="Unassembled WGS sequence"/>
</dbReference>
<dbReference type="Gene3D" id="3.40.30.10">
    <property type="entry name" value="Glutaredoxin"/>
    <property type="match status" value="1"/>
</dbReference>
<sequence length="168" mass="18654">MKGYTGVVFALLFSTGFVYSANAHWLTNLIATREGAAVGLRVKAADKKNGFFSAHGFILFYASTCPHCHQFAPVLKRWCERHHAQVLPLSFDNHALPDFPDFSSATTEWVNAAFQGLAIQYPALFILNFKTQTLYPVGFGAMTESELNARMASLMPKIIAHERGESRP</sequence>
<dbReference type="Pfam" id="PF13728">
    <property type="entry name" value="TraF"/>
    <property type="match status" value="1"/>
</dbReference>
<proteinExistence type="predicted"/>
<name>A0A378JPK0_9GAMM</name>
<evidence type="ECO:0000313" key="3">
    <source>
        <dbReference type="Proteomes" id="UP000254968"/>
    </source>
</evidence>
<keyword evidence="3" id="KW-1185">Reference proteome</keyword>
<gene>
    <name evidence="2" type="ORF">NCTC13315_03055</name>
</gene>
<accession>A0A378JPK0</accession>
<dbReference type="InterPro" id="IPR017937">
    <property type="entry name" value="Thioredoxin_CS"/>
</dbReference>
<evidence type="ECO:0000313" key="2">
    <source>
        <dbReference type="EMBL" id="STX55685.1"/>
    </source>
</evidence>
<dbReference type="InterPro" id="IPR014109">
    <property type="entry name" value="Thiol-disulphide_isomerase_rbB"/>
</dbReference>